<dbReference type="PANTHER" id="PTHR37423:SF2">
    <property type="entry name" value="MEMBRANE-BOUND LYTIC MUREIN TRANSGLYCOSYLASE C"/>
    <property type="match status" value="1"/>
</dbReference>
<feature type="signal peptide" evidence="1">
    <location>
        <begin position="1"/>
        <end position="25"/>
    </location>
</feature>
<proteinExistence type="predicted"/>
<feature type="chain" id="PRO_5045904984" description="Transglycosylase SLT domain-containing protein" evidence="1">
    <location>
        <begin position="26"/>
        <end position="168"/>
    </location>
</feature>
<dbReference type="CDD" id="cd00254">
    <property type="entry name" value="LT-like"/>
    <property type="match status" value="1"/>
</dbReference>
<evidence type="ECO:0000313" key="3">
    <source>
        <dbReference type="EMBL" id="GHO83246.1"/>
    </source>
</evidence>
<dbReference type="InterPro" id="IPR008258">
    <property type="entry name" value="Transglycosylase_SLT_dom_1"/>
</dbReference>
<evidence type="ECO:0000256" key="1">
    <source>
        <dbReference type="SAM" id="SignalP"/>
    </source>
</evidence>
<comment type="caution">
    <text evidence="3">The sequence shown here is derived from an EMBL/GenBank/DDBJ whole genome shotgun (WGS) entry which is preliminary data.</text>
</comment>
<dbReference type="SUPFAM" id="SSF53955">
    <property type="entry name" value="Lysozyme-like"/>
    <property type="match status" value="1"/>
</dbReference>
<accession>A0ABQ3VCP6</accession>
<keyword evidence="4" id="KW-1185">Reference proteome</keyword>
<dbReference type="Gene3D" id="1.10.530.10">
    <property type="match status" value="1"/>
</dbReference>
<dbReference type="RefSeq" id="WP_201360927.1">
    <property type="nucleotide sequence ID" value="NZ_BNJJ01000003.1"/>
</dbReference>
<evidence type="ECO:0000313" key="4">
    <source>
        <dbReference type="Proteomes" id="UP000635565"/>
    </source>
</evidence>
<organism evidence="3 4">
    <name type="scientific">Dictyobacter formicarum</name>
    <dbReference type="NCBI Taxonomy" id="2778368"/>
    <lineage>
        <taxon>Bacteria</taxon>
        <taxon>Bacillati</taxon>
        <taxon>Chloroflexota</taxon>
        <taxon>Ktedonobacteria</taxon>
        <taxon>Ktedonobacterales</taxon>
        <taxon>Dictyobacteraceae</taxon>
        <taxon>Dictyobacter</taxon>
    </lineage>
</organism>
<reference evidence="3 4" key="1">
    <citation type="journal article" date="2021" name="Int. J. Syst. Evol. Microbiol.">
        <title>Reticulibacter mediterranei gen. nov., sp. nov., within the new family Reticulibacteraceae fam. nov., and Ktedonospora formicarum gen. nov., sp. nov., Ktedonobacter robiniae sp. nov., Dictyobacter formicarum sp. nov. and Dictyobacter arantiisoli sp. nov., belonging to the class Ktedonobacteria.</title>
        <authorList>
            <person name="Yabe S."/>
            <person name="Zheng Y."/>
            <person name="Wang C.M."/>
            <person name="Sakai Y."/>
            <person name="Abe K."/>
            <person name="Yokota A."/>
            <person name="Donadio S."/>
            <person name="Cavaletti L."/>
            <person name="Monciardini P."/>
        </authorList>
    </citation>
    <scope>NUCLEOTIDE SEQUENCE [LARGE SCALE GENOMIC DNA]</scope>
    <source>
        <strain evidence="3 4">SOSP1-9</strain>
    </source>
</reference>
<evidence type="ECO:0000259" key="2">
    <source>
        <dbReference type="Pfam" id="PF01464"/>
    </source>
</evidence>
<protein>
    <recommendedName>
        <fullName evidence="2">Transglycosylase SLT domain-containing protein</fullName>
    </recommendedName>
</protein>
<dbReference type="Proteomes" id="UP000635565">
    <property type="component" value="Unassembled WGS sequence"/>
</dbReference>
<dbReference type="EMBL" id="BNJJ01000003">
    <property type="protein sequence ID" value="GHO83246.1"/>
    <property type="molecule type" value="Genomic_DNA"/>
</dbReference>
<keyword evidence="1" id="KW-0732">Signal</keyword>
<gene>
    <name evidence="3" type="ORF">KSZ_12520</name>
</gene>
<dbReference type="InterPro" id="IPR023346">
    <property type="entry name" value="Lysozyme-like_dom_sf"/>
</dbReference>
<name>A0ABQ3VCP6_9CHLR</name>
<sequence length="168" mass="18041">MRKLLLIGLVIVAAAALYPSFQAVAQHQSSAKTSIPSYVSMARQAATDAGISPDLFERQIEQESKFDPRALSPAGAQGIAQFMPATARALGIDPWNPEQALKGAARLMATYNKQYHGNYAAALAAYNAGPGAVKTAVDQCRSQWQRCLPAETQHYIAVILAGQRETHS</sequence>
<feature type="domain" description="Transglycosylase SLT" evidence="2">
    <location>
        <begin position="41"/>
        <end position="140"/>
    </location>
</feature>
<dbReference type="PANTHER" id="PTHR37423">
    <property type="entry name" value="SOLUBLE LYTIC MUREIN TRANSGLYCOSYLASE-RELATED"/>
    <property type="match status" value="1"/>
</dbReference>
<dbReference type="Pfam" id="PF01464">
    <property type="entry name" value="SLT"/>
    <property type="match status" value="1"/>
</dbReference>